<dbReference type="InterPro" id="IPR038766">
    <property type="entry name" value="Membrane_comp_ABC_pdt"/>
</dbReference>
<evidence type="ECO:0000256" key="5">
    <source>
        <dbReference type="ARBA" id="ARBA00023136"/>
    </source>
</evidence>
<protein>
    <submittedName>
        <fullName evidence="9">ABC transporter permease</fullName>
    </submittedName>
</protein>
<feature type="transmembrane region" description="Helical" evidence="6">
    <location>
        <begin position="791"/>
        <end position="811"/>
    </location>
</feature>
<keyword evidence="5 6" id="KW-0472">Membrane</keyword>
<evidence type="ECO:0000259" key="8">
    <source>
        <dbReference type="Pfam" id="PF12704"/>
    </source>
</evidence>
<dbReference type="InterPro" id="IPR003838">
    <property type="entry name" value="ABC3_permease_C"/>
</dbReference>
<feature type="transmembrane region" description="Helical" evidence="6">
    <location>
        <begin position="421"/>
        <end position="445"/>
    </location>
</feature>
<evidence type="ECO:0000313" key="10">
    <source>
        <dbReference type="Proteomes" id="UP000075349"/>
    </source>
</evidence>
<feature type="domain" description="ABC3 transporter permease C-terminal" evidence="7">
    <location>
        <begin position="705"/>
        <end position="811"/>
    </location>
</feature>
<dbReference type="PANTHER" id="PTHR30287">
    <property type="entry name" value="MEMBRANE COMPONENT OF PREDICTED ABC SUPERFAMILY METABOLITE UPTAKE TRANSPORTER"/>
    <property type="match status" value="1"/>
</dbReference>
<dbReference type="GO" id="GO:0005886">
    <property type="term" value="C:plasma membrane"/>
    <property type="evidence" value="ECO:0007669"/>
    <property type="project" value="UniProtKB-SubCell"/>
</dbReference>
<keyword evidence="4 6" id="KW-1133">Transmembrane helix</keyword>
<feature type="transmembrane region" description="Helical" evidence="6">
    <location>
        <begin position="33"/>
        <end position="54"/>
    </location>
</feature>
<dbReference type="Proteomes" id="UP000075349">
    <property type="component" value="Unassembled WGS sequence"/>
</dbReference>
<accession>A0A151JEX0</accession>
<evidence type="ECO:0000256" key="6">
    <source>
        <dbReference type="SAM" id="Phobius"/>
    </source>
</evidence>
<keyword evidence="3 6" id="KW-0812">Transmembrane</keyword>
<feature type="transmembrane region" description="Helical" evidence="6">
    <location>
        <begin position="466"/>
        <end position="488"/>
    </location>
</feature>
<dbReference type="InterPro" id="IPR025857">
    <property type="entry name" value="MacB_PCD"/>
</dbReference>
<name>A0A151JEX0_9VIBR</name>
<dbReference type="PANTHER" id="PTHR30287:SF1">
    <property type="entry name" value="INNER MEMBRANE PROTEIN"/>
    <property type="match status" value="1"/>
</dbReference>
<evidence type="ECO:0000256" key="2">
    <source>
        <dbReference type="ARBA" id="ARBA00022475"/>
    </source>
</evidence>
<gene>
    <name evidence="9" type="ORF">AUQ44_20865</name>
</gene>
<feature type="transmembrane region" description="Helical" evidence="6">
    <location>
        <begin position="351"/>
        <end position="378"/>
    </location>
</feature>
<evidence type="ECO:0000256" key="4">
    <source>
        <dbReference type="ARBA" id="ARBA00022989"/>
    </source>
</evidence>
<feature type="domain" description="MacB-like periplasmic core" evidence="8">
    <location>
        <begin position="39"/>
        <end position="234"/>
    </location>
</feature>
<feature type="transmembrane region" description="Helical" evidence="6">
    <location>
        <begin position="308"/>
        <end position="331"/>
    </location>
</feature>
<feature type="transmembrane region" description="Helical" evidence="6">
    <location>
        <begin position="754"/>
        <end position="779"/>
    </location>
</feature>
<dbReference type="Pfam" id="PF02687">
    <property type="entry name" value="FtsX"/>
    <property type="match status" value="2"/>
</dbReference>
<evidence type="ECO:0000259" key="7">
    <source>
        <dbReference type="Pfam" id="PF02687"/>
    </source>
</evidence>
<evidence type="ECO:0000313" key="9">
    <source>
        <dbReference type="EMBL" id="KYN24167.1"/>
    </source>
</evidence>
<feature type="domain" description="ABC3 transporter permease C-terminal" evidence="7">
    <location>
        <begin position="266"/>
        <end position="380"/>
    </location>
</feature>
<feature type="transmembrane region" description="Helical" evidence="6">
    <location>
        <begin position="261"/>
        <end position="287"/>
    </location>
</feature>
<keyword evidence="2" id="KW-1003">Cell membrane</keyword>
<evidence type="ECO:0000256" key="3">
    <source>
        <dbReference type="ARBA" id="ARBA00022692"/>
    </source>
</evidence>
<organism evidence="9 10">
    <name type="scientific">Vibrio cidicii</name>
    <dbReference type="NCBI Taxonomy" id="1763883"/>
    <lineage>
        <taxon>Bacteria</taxon>
        <taxon>Pseudomonadati</taxon>
        <taxon>Pseudomonadota</taxon>
        <taxon>Gammaproteobacteria</taxon>
        <taxon>Vibrionales</taxon>
        <taxon>Vibrionaceae</taxon>
        <taxon>Vibrio</taxon>
    </lineage>
</organism>
<dbReference type="AlphaFoldDB" id="A0A151JEX0"/>
<dbReference type="Pfam" id="PF12704">
    <property type="entry name" value="MacB_PCD"/>
    <property type="match status" value="1"/>
</dbReference>
<evidence type="ECO:0000256" key="1">
    <source>
        <dbReference type="ARBA" id="ARBA00004651"/>
    </source>
</evidence>
<sequence>MQVNCRRQVSMASNGLNRRLTAWSLEEIRHGNLWPISVALVLIISAVFALSALATRMEQVIVKQGKDALTADTLFISANPLPQTLLDAVKSEALTTSKMTRFATMAFSDTGMQLVTVKAVQSSYPLLGELSLRSDTTRAQHVNPGELWLDSRIMERLEVTQGDNVTIGDADFVVSGVIESEPGLSFNPFQQMPAAYIHDTDVARTGAIQVGSRVQYRLFIVGSDQAIAKVKESVELTPSDRWRDQESASRSSEVFERTNQYLSLTVAIVIIMAATTLVLTCQNYVVTRKQTIAMLKSIGASRAWIARWLAIQLALLFVCAAVIGVLIGMGLEQLLRIPLKDLLPDPLPSYGITPYLVSLFTALLIAIPALGIPLSALLHTSAINVMQTDNQQKAIPSKTWLLIGVPLLPMLAIYHNNIMVWIVLGAIMLLFIVLAFVGLALSKLLARLPFSTSVKLALSRINRSALGSGLQLGALSLSLMLLAIIWLVRTDLLKDWQRTLPADAANVFALNISDFELDPYLTFLDQNQVNRSPAYPIIRGRFTAINGENVTSDSRPDGQERSDAVSRELNLTWGDSIPDYNQVTAGSWTPMQGVSVEAKVAEEMGIEIGDTLTFVVNSQTFNATVNTIRHVEWRDMKPNFYFIFTPDVMASIPASYLVSFRIEEHQTSLLNQLSRQYPTVSVLDIRTMASKIQDLVEQIVWSISILALMGVMAGVMLIFTLLRLSLAQRQQEIRLYRTLGASKKRVTRTIWAEYGIMALIASAISALGAEATVAAVMRFGFDLSATLHPHLWLLLPTLALATLFMVVSSLIKQLLTPMNNSYG</sequence>
<comment type="caution">
    <text evidence="9">The sequence shown here is derived from an EMBL/GenBank/DDBJ whole genome shotgun (WGS) entry which is preliminary data.</text>
</comment>
<dbReference type="EMBL" id="LOMK01000002">
    <property type="protein sequence ID" value="KYN24167.1"/>
    <property type="molecule type" value="Genomic_DNA"/>
</dbReference>
<proteinExistence type="predicted"/>
<comment type="subcellular location">
    <subcellularLocation>
        <location evidence="1">Cell membrane</location>
        <topology evidence="1">Multi-pass membrane protein</topology>
    </subcellularLocation>
</comment>
<reference evidence="10" key="1">
    <citation type="submission" date="2015-12" db="EMBL/GenBank/DDBJ databases">
        <authorList>
            <person name="Tarr C.L."/>
            <person name="Gladney L.M."/>
        </authorList>
    </citation>
    <scope>NUCLEOTIDE SEQUENCE [LARGE SCALE GENOMIC DNA]</scope>
    <source>
        <strain evidence="10">2756-81</strain>
    </source>
</reference>
<feature type="transmembrane region" description="Helical" evidence="6">
    <location>
        <begin position="699"/>
        <end position="722"/>
    </location>
</feature>